<protein>
    <submittedName>
        <fullName evidence="1">Uncharacterized protein</fullName>
    </submittedName>
</protein>
<reference evidence="1 2" key="1">
    <citation type="submission" date="2023-01" db="EMBL/GenBank/DDBJ databases">
        <title>Analysis of 21 Apiospora genomes using comparative genomics revels a genus with tremendous synthesis potential of carbohydrate active enzymes and secondary metabolites.</title>
        <authorList>
            <person name="Sorensen T."/>
        </authorList>
    </citation>
    <scope>NUCLEOTIDE SEQUENCE [LARGE SCALE GENOMIC DNA]</scope>
    <source>
        <strain evidence="1 2">CBS 33761</strain>
    </source>
</reference>
<name>A0ABR1RX98_9PEZI</name>
<evidence type="ECO:0000313" key="1">
    <source>
        <dbReference type="EMBL" id="KAK8022483.1"/>
    </source>
</evidence>
<dbReference type="EMBL" id="JAQQWK010000012">
    <property type="protein sequence ID" value="KAK8022483.1"/>
    <property type="molecule type" value="Genomic_DNA"/>
</dbReference>
<comment type="caution">
    <text evidence="1">The sequence shown here is derived from an EMBL/GenBank/DDBJ whole genome shotgun (WGS) entry which is preliminary data.</text>
</comment>
<proteinExistence type="predicted"/>
<dbReference type="Proteomes" id="UP001444661">
    <property type="component" value="Unassembled WGS sequence"/>
</dbReference>
<gene>
    <name evidence="1" type="ORF">PG993_013250</name>
</gene>
<evidence type="ECO:0000313" key="2">
    <source>
        <dbReference type="Proteomes" id="UP001444661"/>
    </source>
</evidence>
<sequence>MHMTCMYIANVEYAGRIALHRGEMQGTLQHQLEVESRIGGLETVFLDVVVGQEALVRAVVLPQAVVLLARARVRDHVTSGERWVF</sequence>
<accession>A0ABR1RX98</accession>
<keyword evidence="2" id="KW-1185">Reference proteome</keyword>
<organism evidence="1 2">
    <name type="scientific">Apiospora rasikravindrae</name>
    <dbReference type="NCBI Taxonomy" id="990691"/>
    <lineage>
        <taxon>Eukaryota</taxon>
        <taxon>Fungi</taxon>
        <taxon>Dikarya</taxon>
        <taxon>Ascomycota</taxon>
        <taxon>Pezizomycotina</taxon>
        <taxon>Sordariomycetes</taxon>
        <taxon>Xylariomycetidae</taxon>
        <taxon>Amphisphaeriales</taxon>
        <taxon>Apiosporaceae</taxon>
        <taxon>Apiospora</taxon>
    </lineage>
</organism>